<evidence type="ECO:0000259" key="2">
    <source>
        <dbReference type="PROSITE" id="PS50054"/>
    </source>
</evidence>
<dbReference type="InterPro" id="IPR000340">
    <property type="entry name" value="Dual-sp_phosphatase_cat-dom"/>
</dbReference>
<dbReference type="Pfam" id="PF00782">
    <property type="entry name" value="DSPc"/>
    <property type="match status" value="1"/>
</dbReference>
<comment type="caution">
    <text evidence="4">The sequence shown here is derived from an EMBL/GenBank/DDBJ whole genome shotgun (WGS) entry which is preliminary data.</text>
</comment>
<dbReference type="SUPFAM" id="SSF52799">
    <property type="entry name" value="(Phosphotyrosine protein) phosphatases II"/>
    <property type="match status" value="1"/>
</dbReference>
<feature type="domain" description="Tyrosine-protein phosphatase" evidence="2">
    <location>
        <begin position="228"/>
        <end position="370"/>
    </location>
</feature>
<dbReference type="PROSITE" id="PS50054">
    <property type="entry name" value="TYR_PHOSPHATASE_DUAL"/>
    <property type="match status" value="1"/>
</dbReference>
<feature type="domain" description="Tyrosine specific protein phosphatases" evidence="3">
    <location>
        <begin position="293"/>
        <end position="351"/>
    </location>
</feature>
<keyword evidence="5" id="KW-1185">Reference proteome</keyword>
<gene>
    <name evidence="4" type="ORF">BSTOLATCC_MIC14741</name>
</gene>
<evidence type="ECO:0000259" key="3">
    <source>
        <dbReference type="PROSITE" id="PS50056"/>
    </source>
</evidence>
<dbReference type="Gene3D" id="3.90.190.10">
    <property type="entry name" value="Protein tyrosine phosphatase superfamily"/>
    <property type="match status" value="1"/>
</dbReference>
<dbReference type="GO" id="GO:0008579">
    <property type="term" value="F:JUN kinase phosphatase activity"/>
    <property type="evidence" value="ECO:0007669"/>
    <property type="project" value="TreeGrafter"/>
</dbReference>
<dbReference type="InterPro" id="IPR020422">
    <property type="entry name" value="TYR_PHOSPHATASE_DUAL_dom"/>
</dbReference>
<dbReference type="Proteomes" id="UP001162131">
    <property type="component" value="Unassembled WGS sequence"/>
</dbReference>
<protein>
    <recommendedName>
        <fullName evidence="6">Dual specificity protein phosphatase</fullName>
    </recommendedName>
</protein>
<feature type="compositionally biased region" description="Low complexity" evidence="1">
    <location>
        <begin position="107"/>
        <end position="117"/>
    </location>
</feature>
<dbReference type="GO" id="GO:0005737">
    <property type="term" value="C:cytoplasm"/>
    <property type="evidence" value="ECO:0007669"/>
    <property type="project" value="TreeGrafter"/>
</dbReference>
<dbReference type="AlphaFoldDB" id="A0AAU9IWC5"/>
<name>A0AAU9IWC5_9CILI</name>
<proteinExistence type="predicted"/>
<dbReference type="InterPro" id="IPR029021">
    <property type="entry name" value="Prot-tyrosine_phosphatase-like"/>
</dbReference>
<feature type="compositionally biased region" description="Polar residues" evidence="1">
    <location>
        <begin position="60"/>
        <end position="72"/>
    </location>
</feature>
<dbReference type="PROSITE" id="PS50056">
    <property type="entry name" value="TYR_PHOSPHATASE_2"/>
    <property type="match status" value="1"/>
</dbReference>
<dbReference type="SMART" id="SM00195">
    <property type="entry name" value="DSPc"/>
    <property type="match status" value="1"/>
</dbReference>
<dbReference type="CDD" id="cd14498">
    <property type="entry name" value="DSP"/>
    <property type="match status" value="1"/>
</dbReference>
<evidence type="ECO:0008006" key="6">
    <source>
        <dbReference type="Google" id="ProtNLM"/>
    </source>
</evidence>
<evidence type="ECO:0000313" key="4">
    <source>
        <dbReference type="EMBL" id="CAG9316000.1"/>
    </source>
</evidence>
<dbReference type="InterPro" id="IPR000387">
    <property type="entry name" value="Tyr_Pase_dom"/>
</dbReference>
<dbReference type="PANTHER" id="PTHR46377:SF1">
    <property type="entry name" value="DUAL SPECIFICITY PROTEIN PHOSPHATASE 19"/>
    <property type="match status" value="1"/>
</dbReference>
<reference evidence="4" key="1">
    <citation type="submission" date="2021-09" db="EMBL/GenBank/DDBJ databases">
        <authorList>
            <consortium name="AG Swart"/>
            <person name="Singh M."/>
            <person name="Singh A."/>
            <person name="Seah K."/>
            <person name="Emmerich C."/>
        </authorList>
    </citation>
    <scope>NUCLEOTIDE SEQUENCE</scope>
    <source>
        <strain evidence="4">ATCC30299</strain>
    </source>
</reference>
<feature type="region of interest" description="Disordered" evidence="1">
    <location>
        <begin position="60"/>
        <end position="131"/>
    </location>
</feature>
<evidence type="ECO:0000313" key="5">
    <source>
        <dbReference type="Proteomes" id="UP001162131"/>
    </source>
</evidence>
<organism evidence="4 5">
    <name type="scientific">Blepharisma stoltei</name>
    <dbReference type="NCBI Taxonomy" id="1481888"/>
    <lineage>
        <taxon>Eukaryota</taxon>
        <taxon>Sar</taxon>
        <taxon>Alveolata</taxon>
        <taxon>Ciliophora</taxon>
        <taxon>Postciliodesmatophora</taxon>
        <taxon>Heterotrichea</taxon>
        <taxon>Heterotrichida</taxon>
        <taxon>Blepharismidae</taxon>
        <taxon>Blepharisma</taxon>
    </lineage>
</organism>
<sequence length="370" mass="42241">MTHKSINLSLGKHFRLKGQNTPFLKEFLSVSRKCSSPNRYYLDKLADIWKKLPDSEQSNYSLISGKSGNGSESYLKHRPETPSPMKMSHSPIALLRSNLNRSPSPPTQSSITPEPSSVKAKDRLNSSHSHQTIKNNKFIPTSVSNRIIKKFSNESFKTKTLMTSPYRDRQTKISPIARDLAIKISKETERVRRVSPTRATKRDDDKGEQQFHTDECSCKLSYVPFKGFIGKKNNFHNLYISCQYAANDFSLLIENKIFAVLTVGANNMPVHYSQIEGGYHTIALEKEYEESFGGFANQVQHFINDYLPLGNVLIHCQSGNNRSCVLIMGYLMKQFNISLDNCYTIIKNARPKFRLTRKIENMLKALFLQQ</sequence>
<evidence type="ECO:0000256" key="1">
    <source>
        <dbReference type="SAM" id="MobiDB-lite"/>
    </source>
</evidence>
<dbReference type="PANTHER" id="PTHR46377">
    <property type="entry name" value="DUAL SPECIFICITY PROTEIN PHOSPHATASE 19"/>
    <property type="match status" value="1"/>
</dbReference>
<accession>A0AAU9IWC5</accession>
<dbReference type="EMBL" id="CAJZBQ010000014">
    <property type="protein sequence ID" value="CAG9316000.1"/>
    <property type="molecule type" value="Genomic_DNA"/>
</dbReference>